<dbReference type="AlphaFoldDB" id="A0A8T3VTB9"/>
<feature type="domain" description="Big-1" evidence="3">
    <location>
        <begin position="48"/>
        <end position="113"/>
    </location>
</feature>
<evidence type="ECO:0000256" key="2">
    <source>
        <dbReference type="SAM" id="Phobius"/>
    </source>
</evidence>
<evidence type="ECO:0000313" key="4">
    <source>
        <dbReference type="EMBL" id="MBE6510859.1"/>
    </source>
</evidence>
<proteinExistence type="inferred from homology"/>
<name>A0A8T3VTB9_9EURY</name>
<dbReference type="Gene3D" id="2.60.40.10">
    <property type="entry name" value="Immunoglobulins"/>
    <property type="match status" value="1"/>
</dbReference>
<sequence length="195" mass="20884">MDNDKIIIILLVVIVAMLAAGIAFLNPFSKQTCNMEIVSMDSLYVGGQFTVYLSDSQGKPIANEEIAITFTGSNGEIVNKKATTDASGNAVVQLESLPAGTYTVSCSLLENSKYGGNSTSKQITINDVTEKSTQSSGLSEDGYSYYPEYGPAVDSQGVTREEAIANNMHYISMRIDGEDVGGYVPYDPKAGCYHT</sequence>
<dbReference type="Proteomes" id="UP000713479">
    <property type="component" value="Unassembled WGS sequence"/>
</dbReference>
<dbReference type="SUPFAM" id="SSF49373">
    <property type="entry name" value="Invasin/intimin cell-adhesion fragments"/>
    <property type="match status" value="1"/>
</dbReference>
<protein>
    <submittedName>
        <fullName evidence="4">Adhesin</fullName>
    </submittedName>
</protein>
<keyword evidence="2" id="KW-1133">Transmembrane helix</keyword>
<keyword evidence="2" id="KW-0472">Membrane</keyword>
<evidence type="ECO:0000259" key="3">
    <source>
        <dbReference type="Pfam" id="PF02369"/>
    </source>
</evidence>
<reference evidence="4" key="1">
    <citation type="submission" date="2019-04" db="EMBL/GenBank/DDBJ databases">
        <title>Evolution of Biomass-Degrading Anaerobic Consortia Revealed by Metagenomics.</title>
        <authorList>
            <person name="Peng X."/>
        </authorList>
    </citation>
    <scope>NUCLEOTIDE SEQUENCE</scope>
    <source>
        <strain evidence="4">SIG13</strain>
    </source>
</reference>
<dbReference type="EMBL" id="SUTF01000007">
    <property type="protein sequence ID" value="MBE6510859.1"/>
    <property type="molecule type" value="Genomic_DNA"/>
</dbReference>
<accession>A0A8T3VTB9</accession>
<evidence type="ECO:0000313" key="5">
    <source>
        <dbReference type="Proteomes" id="UP000713479"/>
    </source>
</evidence>
<dbReference type="InterPro" id="IPR008964">
    <property type="entry name" value="Invasin/intimin_cell_adhesion"/>
</dbReference>
<gene>
    <name evidence="4" type="ORF">E7Z74_06300</name>
</gene>
<dbReference type="InterPro" id="IPR003344">
    <property type="entry name" value="Big_1_dom"/>
</dbReference>
<dbReference type="Pfam" id="PF02369">
    <property type="entry name" value="Big_1"/>
    <property type="match status" value="1"/>
</dbReference>
<keyword evidence="2" id="KW-0812">Transmembrane</keyword>
<organism evidence="4 5">
    <name type="scientific">Methanobrevibacter millerae</name>
    <dbReference type="NCBI Taxonomy" id="230361"/>
    <lineage>
        <taxon>Archaea</taxon>
        <taxon>Methanobacteriati</taxon>
        <taxon>Methanobacteriota</taxon>
        <taxon>Methanomada group</taxon>
        <taxon>Methanobacteria</taxon>
        <taxon>Methanobacteriales</taxon>
        <taxon>Methanobacteriaceae</taxon>
        <taxon>Methanobrevibacter</taxon>
    </lineage>
</organism>
<feature type="transmembrane region" description="Helical" evidence="2">
    <location>
        <begin position="6"/>
        <end position="25"/>
    </location>
</feature>
<comment type="similarity">
    <text evidence="1">Belongs to the intimin/invasin family.</text>
</comment>
<comment type="caution">
    <text evidence="4">The sequence shown here is derived from an EMBL/GenBank/DDBJ whole genome shotgun (WGS) entry which is preliminary data.</text>
</comment>
<evidence type="ECO:0000256" key="1">
    <source>
        <dbReference type="ARBA" id="ARBA00010116"/>
    </source>
</evidence>
<dbReference type="InterPro" id="IPR013783">
    <property type="entry name" value="Ig-like_fold"/>
</dbReference>